<dbReference type="Proteomes" id="UP001162060">
    <property type="component" value="Unassembled WGS sequence"/>
</dbReference>
<comment type="caution">
    <text evidence="1">The sequence shown here is derived from an EMBL/GenBank/DDBJ whole genome shotgun (WGS) entry which is preliminary data.</text>
</comment>
<evidence type="ECO:0000313" key="1">
    <source>
        <dbReference type="EMBL" id="CAK7922893.1"/>
    </source>
</evidence>
<evidence type="ECO:0000313" key="2">
    <source>
        <dbReference type="Proteomes" id="UP001162060"/>
    </source>
</evidence>
<proteinExistence type="predicted"/>
<protein>
    <submittedName>
        <fullName evidence="1">Uncharacterized protein</fullName>
    </submittedName>
</protein>
<organism evidence="1 2">
    <name type="scientific">Peronospora matthiolae</name>
    <dbReference type="NCBI Taxonomy" id="2874970"/>
    <lineage>
        <taxon>Eukaryota</taxon>
        <taxon>Sar</taxon>
        <taxon>Stramenopiles</taxon>
        <taxon>Oomycota</taxon>
        <taxon>Peronosporomycetes</taxon>
        <taxon>Peronosporales</taxon>
        <taxon>Peronosporaceae</taxon>
        <taxon>Peronospora</taxon>
    </lineage>
</organism>
<dbReference type="EMBL" id="CAKLBY020000066">
    <property type="protein sequence ID" value="CAK7922893.1"/>
    <property type="molecule type" value="Genomic_DNA"/>
</dbReference>
<reference evidence="1" key="1">
    <citation type="submission" date="2024-01" db="EMBL/GenBank/DDBJ databases">
        <authorList>
            <person name="Webb A."/>
        </authorList>
    </citation>
    <scope>NUCLEOTIDE SEQUENCE</scope>
    <source>
        <strain evidence="1">Pm1</strain>
    </source>
</reference>
<accession>A0AAV1TKD4</accession>
<sequence>MVQIKLPDGNPLSGPDLVSREALNMLPNVLRRLTECRALLFVLLRPFLKTIQKIPQGAGQLF</sequence>
<gene>
    <name evidence="1" type="ORF">PM001_LOCUS8064</name>
</gene>
<dbReference type="AlphaFoldDB" id="A0AAV1TKD4"/>
<name>A0AAV1TKD4_9STRA</name>